<dbReference type="RefSeq" id="WP_244885144.1">
    <property type="nucleotide sequence ID" value="NZ_FNOJ01000008.1"/>
</dbReference>
<dbReference type="EMBL" id="FNOJ01000008">
    <property type="protein sequence ID" value="SDW57270.1"/>
    <property type="molecule type" value="Genomic_DNA"/>
</dbReference>
<dbReference type="CDD" id="cd03230">
    <property type="entry name" value="ABC_DR_subfamily_A"/>
    <property type="match status" value="1"/>
</dbReference>
<dbReference type="Pfam" id="PF00005">
    <property type="entry name" value="ABC_tran"/>
    <property type="match status" value="1"/>
</dbReference>
<dbReference type="InterPro" id="IPR003439">
    <property type="entry name" value="ABC_transporter-like_ATP-bd"/>
</dbReference>
<dbReference type="GO" id="GO:0016887">
    <property type="term" value="F:ATP hydrolysis activity"/>
    <property type="evidence" value="ECO:0007669"/>
    <property type="project" value="InterPro"/>
</dbReference>
<feature type="domain" description="ABC transporter" evidence="3">
    <location>
        <begin position="13"/>
        <end position="236"/>
    </location>
</feature>
<dbReference type="Gene3D" id="3.40.50.300">
    <property type="entry name" value="P-loop containing nucleotide triphosphate hydrolases"/>
    <property type="match status" value="1"/>
</dbReference>
<dbReference type="PROSITE" id="PS50893">
    <property type="entry name" value="ABC_TRANSPORTER_2"/>
    <property type="match status" value="1"/>
</dbReference>
<gene>
    <name evidence="4" type="ORF">SAMN04489725_10861</name>
</gene>
<dbReference type="InterPro" id="IPR027417">
    <property type="entry name" value="P-loop_NTPase"/>
</dbReference>
<evidence type="ECO:0000313" key="4">
    <source>
        <dbReference type="EMBL" id="SDW57270.1"/>
    </source>
</evidence>
<keyword evidence="5" id="KW-1185">Reference proteome</keyword>
<name>A0A1H2UMF6_9BACL</name>
<dbReference type="PANTHER" id="PTHR43158:SF1">
    <property type="entry name" value="ABC TRANSPORTER, ATP-BINDING PROTEIN"/>
    <property type="match status" value="1"/>
</dbReference>
<dbReference type="SMART" id="SM00382">
    <property type="entry name" value="AAA"/>
    <property type="match status" value="1"/>
</dbReference>
<dbReference type="STRING" id="89784.SAMN04489725_10861"/>
<reference evidence="5" key="1">
    <citation type="submission" date="2016-10" db="EMBL/GenBank/DDBJ databases">
        <authorList>
            <person name="Varghese N."/>
        </authorList>
    </citation>
    <scope>NUCLEOTIDE SEQUENCE [LARGE SCALE GENOMIC DNA]</scope>
    <source>
        <strain evidence="5">DSM 12489</strain>
    </source>
</reference>
<dbReference type="PANTHER" id="PTHR43158">
    <property type="entry name" value="SKFA PEPTIDE EXPORT ATP-BINDING PROTEIN SKFE"/>
    <property type="match status" value="1"/>
</dbReference>
<dbReference type="AlphaFoldDB" id="A0A1H2UMF6"/>
<proteinExistence type="predicted"/>
<dbReference type="InterPro" id="IPR003593">
    <property type="entry name" value="AAA+_ATPase"/>
</dbReference>
<evidence type="ECO:0000259" key="3">
    <source>
        <dbReference type="PROSITE" id="PS50893"/>
    </source>
</evidence>
<evidence type="ECO:0000256" key="1">
    <source>
        <dbReference type="ARBA" id="ARBA00022741"/>
    </source>
</evidence>
<keyword evidence="1" id="KW-0547">Nucleotide-binding</keyword>
<dbReference type="GO" id="GO:0005524">
    <property type="term" value="F:ATP binding"/>
    <property type="evidence" value="ECO:0007669"/>
    <property type="project" value="UniProtKB-KW"/>
</dbReference>
<dbReference type="Proteomes" id="UP000182589">
    <property type="component" value="Unassembled WGS sequence"/>
</dbReference>
<dbReference type="SUPFAM" id="SSF52540">
    <property type="entry name" value="P-loop containing nucleoside triphosphate hydrolases"/>
    <property type="match status" value="1"/>
</dbReference>
<accession>A0A1H2UMF6</accession>
<sequence>MTPALHHETTFAVECRQVSKRYGQSQALHNLSLSLPQGCSIGILGPNGSGKSTLFRLLMGLTQPDSGHLAVLGRKPSWQTNRHIAYLPDRARWYGGDTVRDAFRYAERLLPGFSRDVALNLADIMEIPLGMKVAGMSRGQEARLMIMVCVARDVPLMILDEPFSGIDLLSRERIIECLIHQMSRREVTMLVSTHELHEAEPLFDHAVFLNRGELLLSGNADDLRAQHGSLERMMRSLYT</sequence>
<evidence type="ECO:0000256" key="2">
    <source>
        <dbReference type="ARBA" id="ARBA00022840"/>
    </source>
</evidence>
<protein>
    <submittedName>
        <fullName evidence="4">ABC-2 type transport system ATP-binding protein</fullName>
    </submittedName>
</protein>
<keyword evidence="2 4" id="KW-0067">ATP-binding</keyword>
<organism evidence="4 5">
    <name type="scientific">Alicyclobacillus hesperidum</name>
    <dbReference type="NCBI Taxonomy" id="89784"/>
    <lineage>
        <taxon>Bacteria</taxon>
        <taxon>Bacillati</taxon>
        <taxon>Bacillota</taxon>
        <taxon>Bacilli</taxon>
        <taxon>Bacillales</taxon>
        <taxon>Alicyclobacillaceae</taxon>
        <taxon>Alicyclobacillus</taxon>
    </lineage>
</organism>
<evidence type="ECO:0000313" key="5">
    <source>
        <dbReference type="Proteomes" id="UP000182589"/>
    </source>
</evidence>